<protein>
    <submittedName>
        <fullName evidence="1">Uncharacterized protein</fullName>
    </submittedName>
</protein>
<dbReference type="Proteomes" id="UP000054776">
    <property type="component" value="Unassembled WGS sequence"/>
</dbReference>
<sequence length="145" mass="16030">MNDQCKGCFSRHHAQRCKKQPTRFNSADVHSDVFRYSDDSNEIRRIHNTATDVTYRHINAIAAVNVEMHRKVAEGNPNEGLTDHNRITPPCSLVIAPRDLNKGCNRCISLVGFAFAAASEIPLLVLTSLPVHGLLQPTPVVGDMS</sequence>
<dbReference type="InParanoid" id="A0A0V1B3N6"/>
<gene>
    <name evidence="1" type="ORF">T01_14987</name>
</gene>
<dbReference type="OrthoDB" id="10409463at2759"/>
<evidence type="ECO:0000313" key="2">
    <source>
        <dbReference type="Proteomes" id="UP000054776"/>
    </source>
</evidence>
<evidence type="ECO:0000313" key="1">
    <source>
        <dbReference type="EMBL" id="KRY31561.1"/>
    </source>
</evidence>
<accession>A0A0V1B3N6</accession>
<dbReference type="AlphaFoldDB" id="A0A0V1B3N6"/>
<reference evidence="1 2" key="1">
    <citation type="submission" date="2015-01" db="EMBL/GenBank/DDBJ databases">
        <title>Evolution of Trichinella species and genotypes.</title>
        <authorList>
            <person name="Korhonen P.K."/>
            <person name="Edoardo P."/>
            <person name="Giuseppe L.R."/>
            <person name="Gasser R.B."/>
        </authorList>
    </citation>
    <scope>NUCLEOTIDE SEQUENCE [LARGE SCALE GENOMIC DNA]</scope>
    <source>
        <strain evidence="1">ISS3</strain>
    </source>
</reference>
<proteinExistence type="predicted"/>
<comment type="caution">
    <text evidence="1">The sequence shown here is derived from an EMBL/GenBank/DDBJ whole genome shotgun (WGS) entry which is preliminary data.</text>
</comment>
<dbReference type="EMBL" id="JYDH01000115">
    <property type="protein sequence ID" value="KRY31561.1"/>
    <property type="molecule type" value="Genomic_DNA"/>
</dbReference>
<organism evidence="1 2">
    <name type="scientific">Trichinella spiralis</name>
    <name type="common">Trichina worm</name>
    <dbReference type="NCBI Taxonomy" id="6334"/>
    <lineage>
        <taxon>Eukaryota</taxon>
        <taxon>Metazoa</taxon>
        <taxon>Ecdysozoa</taxon>
        <taxon>Nematoda</taxon>
        <taxon>Enoplea</taxon>
        <taxon>Dorylaimia</taxon>
        <taxon>Trichinellida</taxon>
        <taxon>Trichinellidae</taxon>
        <taxon>Trichinella</taxon>
    </lineage>
</organism>
<name>A0A0V1B3N6_TRISP</name>
<keyword evidence="2" id="KW-1185">Reference proteome</keyword>